<reference evidence="1" key="1">
    <citation type="submission" date="2021-03" db="EMBL/GenBank/DDBJ databases">
        <authorList>
            <consortium name="DOE Joint Genome Institute"/>
            <person name="Ahrendt S."/>
            <person name="Looney B.P."/>
            <person name="Miyauchi S."/>
            <person name="Morin E."/>
            <person name="Drula E."/>
            <person name="Courty P.E."/>
            <person name="Chicoki N."/>
            <person name="Fauchery L."/>
            <person name="Kohler A."/>
            <person name="Kuo A."/>
            <person name="Labutti K."/>
            <person name="Pangilinan J."/>
            <person name="Lipzen A."/>
            <person name="Riley R."/>
            <person name="Andreopoulos W."/>
            <person name="He G."/>
            <person name="Johnson J."/>
            <person name="Barry K.W."/>
            <person name="Grigoriev I.V."/>
            <person name="Nagy L."/>
            <person name="Hibbett D."/>
            <person name="Henrissat B."/>
            <person name="Matheny P.B."/>
            <person name="Labbe J."/>
            <person name="Martin F."/>
        </authorList>
    </citation>
    <scope>NUCLEOTIDE SEQUENCE</scope>
    <source>
        <strain evidence="1">HHB10654</strain>
    </source>
</reference>
<comment type="caution">
    <text evidence="1">The sequence shown here is derived from an EMBL/GenBank/DDBJ whole genome shotgun (WGS) entry which is preliminary data.</text>
</comment>
<gene>
    <name evidence="1" type="ORF">BV25DRAFT_1829696</name>
</gene>
<name>A0ACB8SQ57_9AGAM</name>
<evidence type="ECO:0000313" key="2">
    <source>
        <dbReference type="Proteomes" id="UP000814140"/>
    </source>
</evidence>
<keyword evidence="2" id="KW-1185">Reference proteome</keyword>
<accession>A0ACB8SQ57</accession>
<dbReference type="Proteomes" id="UP000814140">
    <property type="component" value="Unassembled WGS sequence"/>
</dbReference>
<proteinExistence type="predicted"/>
<evidence type="ECO:0000313" key="1">
    <source>
        <dbReference type="EMBL" id="KAI0058719.1"/>
    </source>
</evidence>
<protein>
    <submittedName>
        <fullName evidence="1">Uncharacterized protein</fullName>
    </submittedName>
</protein>
<dbReference type="EMBL" id="MU277232">
    <property type="protein sequence ID" value="KAI0058719.1"/>
    <property type="molecule type" value="Genomic_DNA"/>
</dbReference>
<sequence length="95" mass="10506">MRNLEKEERHAKGSPAGQTFGEFRHRSKTVRRPPGDGQIIHDHSGNPAGASRRRPESIGRTNGRDTDPITGAGSSSDMIERRSRNRPTFPEGMAK</sequence>
<organism evidence="1 2">
    <name type="scientific">Artomyces pyxidatus</name>
    <dbReference type="NCBI Taxonomy" id="48021"/>
    <lineage>
        <taxon>Eukaryota</taxon>
        <taxon>Fungi</taxon>
        <taxon>Dikarya</taxon>
        <taxon>Basidiomycota</taxon>
        <taxon>Agaricomycotina</taxon>
        <taxon>Agaricomycetes</taxon>
        <taxon>Russulales</taxon>
        <taxon>Auriscalpiaceae</taxon>
        <taxon>Artomyces</taxon>
    </lineage>
</organism>
<reference evidence="1" key="2">
    <citation type="journal article" date="2022" name="New Phytol.">
        <title>Evolutionary transition to the ectomycorrhizal habit in the genomes of a hyperdiverse lineage of mushroom-forming fungi.</title>
        <authorList>
            <person name="Looney B."/>
            <person name="Miyauchi S."/>
            <person name="Morin E."/>
            <person name="Drula E."/>
            <person name="Courty P.E."/>
            <person name="Kohler A."/>
            <person name="Kuo A."/>
            <person name="LaButti K."/>
            <person name="Pangilinan J."/>
            <person name="Lipzen A."/>
            <person name="Riley R."/>
            <person name="Andreopoulos W."/>
            <person name="He G."/>
            <person name="Johnson J."/>
            <person name="Nolan M."/>
            <person name="Tritt A."/>
            <person name="Barry K.W."/>
            <person name="Grigoriev I.V."/>
            <person name="Nagy L.G."/>
            <person name="Hibbett D."/>
            <person name="Henrissat B."/>
            <person name="Matheny P.B."/>
            <person name="Labbe J."/>
            <person name="Martin F.M."/>
        </authorList>
    </citation>
    <scope>NUCLEOTIDE SEQUENCE</scope>
    <source>
        <strain evidence="1">HHB10654</strain>
    </source>
</reference>